<dbReference type="SUPFAM" id="SSF48403">
    <property type="entry name" value="Ankyrin repeat"/>
    <property type="match status" value="1"/>
</dbReference>
<gene>
    <name evidence="2" type="ORF">FSARC_3608</name>
</gene>
<protein>
    <recommendedName>
        <fullName evidence="4">Ankyrin</fullName>
    </recommendedName>
</protein>
<evidence type="ECO:0000256" key="1">
    <source>
        <dbReference type="SAM" id="MobiDB-lite"/>
    </source>
</evidence>
<comment type="caution">
    <text evidence="2">The sequence shown here is derived from an EMBL/GenBank/DDBJ whole genome shotgun (WGS) entry which is preliminary data.</text>
</comment>
<dbReference type="InterPro" id="IPR036770">
    <property type="entry name" value="Ankyrin_rpt-contain_sf"/>
</dbReference>
<feature type="compositionally biased region" description="Polar residues" evidence="1">
    <location>
        <begin position="15"/>
        <end position="45"/>
    </location>
</feature>
<dbReference type="Proteomes" id="UP000622797">
    <property type="component" value="Unassembled WGS sequence"/>
</dbReference>
<dbReference type="Gene3D" id="1.25.40.20">
    <property type="entry name" value="Ankyrin repeat-containing domain"/>
    <property type="match status" value="1"/>
</dbReference>
<dbReference type="OrthoDB" id="194358at2759"/>
<sequence>MNAATAPPAGLPMGTSHNNIPITGPNMNLFNRQADSQPKFPSSQSARRDYITSTINPISSPSPASSQTTCSSIALEVAASKGSLSAVQKLLRAGAKVRNGAPLYAAVSNCPPGVNEFGTTVTQSKPFDKAQIPIMALLVENGADVNQGLQSPHMTAKYPIVQAVMLCAPERVKWLLSQGADPHLKGAYGSACEYAKRFGSPKMKAVLGVQD</sequence>
<feature type="region of interest" description="Disordered" evidence="1">
    <location>
        <begin position="1"/>
        <end position="47"/>
    </location>
</feature>
<accession>A0A8H4U406</accession>
<reference evidence="2" key="1">
    <citation type="journal article" date="2020" name="BMC Genomics">
        <title>Correction to: Identification and distribution of gene clusters required for synthesis of sphingolipid metabolism inhibitors in diverse species of the filamentous fungus Fusarium.</title>
        <authorList>
            <person name="Kim H.S."/>
            <person name="Lohmar J.M."/>
            <person name="Busman M."/>
            <person name="Brown D.W."/>
            <person name="Naumann T.A."/>
            <person name="Divon H.H."/>
            <person name="Lysoe E."/>
            <person name="Uhlig S."/>
            <person name="Proctor R.H."/>
        </authorList>
    </citation>
    <scope>NUCLEOTIDE SEQUENCE</scope>
    <source>
        <strain evidence="2">NRRL 20472</strain>
    </source>
</reference>
<keyword evidence="3" id="KW-1185">Reference proteome</keyword>
<organism evidence="2 3">
    <name type="scientific">Fusarium sarcochroum</name>
    <dbReference type="NCBI Taxonomy" id="1208366"/>
    <lineage>
        <taxon>Eukaryota</taxon>
        <taxon>Fungi</taxon>
        <taxon>Dikarya</taxon>
        <taxon>Ascomycota</taxon>
        <taxon>Pezizomycotina</taxon>
        <taxon>Sordariomycetes</taxon>
        <taxon>Hypocreomycetidae</taxon>
        <taxon>Hypocreales</taxon>
        <taxon>Nectriaceae</taxon>
        <taxon>Fusarium</taxon>
        <taxon>Fusarium lateritium species complex</taxon>
    </lineage>
</organism>
<dbReference type="AlphaFoldDB" id="A0A8H4U406"/>
<name>A0A8H4U406_9HYPO</name>
<proteinExistence type="predicted"/>
<evidence type="ECO:0000313" key="3">
    <source>
        <dbReference type="Proteomes" id="UP000622797"/>
    </source>
</evidence>
<reference evidence="2" key="2">
    <citation type="submission" date="2020-05" db="EMBL/GenBank/DDBJ databases">
        <authorList>
            <person name="Kim H.-S."/>
            <person name="Proctor R.H."/>
            <person name="Brown D.W."/>
        </authorList>
    </citation>
    <scope>NUCLEOTIDE SEQUENCE</scope>
    <source>
        <strain evidence="2">NRRL 20472</strain>
    </source>
</reference>
<evidence type="ECO:0008006" key="4">
    <source>
        <dbReference type="Google" id="ProtNLM"/>
    </source>
</evidence>
<evidence type="ECO:0000313" key="2">
    <source>
        <dbReference type="EMBL" id="KAF4969085.1"/>
    </source>
</evidence>
<dbReference type="EMBL" id="JABEXW010000175">
    <property type="protein sequence ID" value="KAF4969085.1"/>
    <property type="molecule type" value="Genomic_DNA"/>
</dbReference>